<dbReference type="SMART" id="SM00448">
    <property type="entry name" value="REC"/>
    <property type="match status" value="1"/>
</dbReference>
<keyword evidence="2" id="KW-0902">Two-component regulatory system</keyword>
<dbReference type="PANTHER" id="PTHR44591">
    <property type="entry name" value="STRESS RESPONSE REGULATOR PROTEIN 1"/>
    <property type="match status" value="1"/>
</dbReference>
<feature type="domain" description="Response regulatory" evidence="4">
    <location>
        <begin position="5"/>
        <end position="119"/>
    </location>
</feature>
<evidence type="ECO:0000313" key="5">
    <source>
        <dbReference type="EMBL" id="MBC8430886.1"/>
    </source>
</evidence>
<dbReference type="Proteomes" id="UP000605201">
    <property type="component" value="Unassembled WGS sequence"/>
</dbReference>
<dbReference type="PANTHER" id="PTHR44591:SF14">
    <property type="entry name" value="PROTEIN PILG"/>
    <property type="match status" value="1"/>
</dbReference>
<protein>
    <submittedName>
        <fullName evidence="5">Response regulator</fullName>
    </submittedName>
</protein>
<evidence type="ECO:0000256" key="1">
    <source>
        <dbReference type="ARBA" id="ARBA00022553"/>
    </source>
</evidence>
<keyword evidence="1 3" id="KW-0597">Phosphoprotein</keyword>
<evidence type="ECO:0000256" key="3">
    <source>
        <dbReference type="PROSITE-ProRule" id="PRU00169"/>
    </source>
</evidence>
<dbReference type="SUPFAM" id="SSF52172">
    <property type="entry name" value="CheY-like"/>
    <property type="match status" value="1"/>
</dbReference>
<dbReference type="AlphaFoldDB" id="A0A8J6NYI1"/>
<dbReference type="InterPro" id="IPR011006">
    <property type="entry name" value="CheY-like_superfamily"/>
</dbReference>
<dbReference type="InterPro" id="IPR001789">
    <property type="entry name" value="Sig_transdc_resp-reg_receiver"/>
</dbReference>
<evidence type="ECO:0000259" key="4">
    <source>
        <dbReference type="PROSITE" id="PS50110"/>
    </source>
</evidence>
<proteinExistence type="predicted"/>
<organism evidence="5 6">
    <name type="scientific">Candidatus Desulfatibia vada</name>
    <dbReference type="NCBI Taxonomy" id="2841696"/>
    <lineage>
        <taxon>Bacteria</taxon>
        <taxon>Pseudomonadati</taxon>
        <taxon>Thermodesulfobacteriota</taxon>
        <taxon>Desulfobacteria</taxon>
        <taxon>Desulfobacterales</taxon>
        <taxon>Desulfobacterales incertae sedis</taxon>
        <taxon>Candidatus Desulfatibia</taxon>
    </lineage>
</organism>
<dbReference type="PROSITE" id="PS50110">
    <property type="entry name" value="RESPONSE_REGULATORY"/>
    <property type="match status" value="1"/>
</dbReference>
<comment type="caution">
    <text evidence="5">The sequence shown here is derived from an EMBL/GenBank/DDBJ whole genome shotgun (WGS) entry which is preliminary data.</text>
</comment>
<dbReference type="GO" id="GO:0000160">
    <property type="term" value="P:phosphorelay signal transduction system"/>
    <property type="evidence" value="ECO:0007669"/>
    <property type="project" value="UniProtKB-KW"/>
</dbReference>
<gene>
    <name evidence="5" type="ORF">H8D96_03100</name>
</gene>
<evidence type="ECO:0000256" key="2">
    <source>
        <dbReference type="ARBA" id="ARBA00023012"/>
    </source>
</evidence>
<dbReference type="Gene3D" id="3.40.50.2300">
    <property type="match status" value="1"/>
</dbReference>
<name>A0A8J6NYI1_9BACT</name>
<reference evidence="5 6" key="1">
    <citation type="submission" date="2020-08" db="EMBL/GenBank/DDBJ databases">
        <title>Bridging the membrane lipid divide: bacteria of the FCB group superphylum have the potential to synthesize archaeal ether lipids.</title>
        <authorList>
            <person name="Villanueva L."/>
            <person name="Von Meijenfeldt F.A.B."/>
            <person name="Westbye A.B."/>
            <person name="Yadav S."/>
            <person name="Hopmans E.C."/>
            <person name="Dutilh B.E."/>
            <person name="Sinninghe Damste J.S."/>
        </authorList>
    </citation>
    <scope>NUCLEOTIDE SEQUENCE [LARGE SCALE GENOMIC DNA]</scope>
    <source>
        <strain evidence="5">NIOZ-UU17</strain>
    </source>
</reference>
<accession>A0A8J6NYI1</accession>
<dbReference type="InterPro" id="IPR050595">
    <property type="entry name" value="Bact_response_regulator"/>
</dbReference>
<evidence type="ECO:0000313" key="6">
    <source>
        <dbReference type="Proteomes" id="UP000605201"/>
    </source>
</evidence>
<sequence>MKKMKILLVDDEKEFVETLSERMAMRDLASDIALNGEEALQMVEADAPDVMVLDLKMPGIDGMEVLRKVKKAYPDVQVIMLTGHGSEKDEAEARRLGAFEYLQKPTGVDKIVQTIKRAFKKFDDSMTAATFAEAGEFDSAKEVMKDSEEKDKEKD</sequence>
<feature type="modified residue" description="4-aspartylphosphate" evidence="3">
    <location>
        <position position="54"/>
    </location>
</feature>
<dbReference type="EMBL" id="JACNIG010000092">
    <property type="protein sequence ID" value="MBC8430886.1"/>
    <property type="molecule type" value="Genomic_DNA"/>
</dbReference>
<dbReference type="Pfam" id="PF00072">
    <property type="entry name" value="Response_reg"/>
    <property type="match status" value="1"/>
</dbReference>